<dbReference type="EMBL" id="SSNY01000002">
    <property type="protein sequence ID" value="THF58778.1"/>
    <property type="molecule type" value="Genomic_DNA"/>
</dbReference>
<evidence type="ECO:0000313" key="4">
    <source>
        <dbReference type="EMBL" id="THF58778.1"/>
    </source>
</evidence>
<dbReference type="RefSeq" id="WP_136354178.1">
    <property type="nucleotide sequence ID" value="NZ_SSNY01000002.1"/>
</dbReference>
<accession>A0ABY2QAS4</accession>
<dbReference type="Proteomes" id="UP000306441">
    <property type="component" value="Unassembled WGS sequence"/>
</dbReference>
<evidence type="ECO:0000256" key="2">
    <source>
        <dbReference type="SAM" id="MobiDB-lite"/>
    </source>
</evidence>
<proteinExistence type="predicted"/>
<evidence type="ECO:0000256" key="1">
    <source>
        <dbReference type="SAM" id="Coils"/>
    </source>
</evidence>
<feature type="compositionally biased region" description="Basic and acidic residues" evidence="2">
    <location>
        <begin position="143"/>
        <end position="154"/>
    </location>
</feature>
<organism evidence="4 5">
    <name type="scientific">Ollibium composti</name>
    <dbReference type="NCBI Taxonomy" id="2675109"/>
    <lineage>
        <taxon>Bacteria</taxon>
        <taxon>Pseudomonadati</taxon>
        <taxon>Pseudomonadota</taxon>
        <taxon>Alphaproteobacteria</taxon>
        <taxon>Hyphomicrobiales</taxon>
        <taxon>Phyllobacteriaceae</taxon>
        <taxon>Ollibium</taxon>
    </lineage>
</organism>
<feature type="region of interest" description="Disordered" evidence="2">
    <location>
        <begin position="122"/>
        <end position="164"/>
    </location>
</feature>
<comment type="caution">
    <text evidence="4">The sequence shown here is derived from an EMBL/GenBank/DDBJ whole genome shotgun (WGS) entry which is preliminary data.</text>
</comment>
<dbReference type="Pfam" id="PF11014">
    <property type="entry name" value="DUF2852"/>
    <property type="match status" value="1"/>
</dbReference>
<keyword evidence="3" id="KW-0812">Transmembrane</keyword>
<sequence length="164" mass="18573">MNASALIRPAWTPATIALMVIGFVVFWPLGLAMLAYIIWGDRLDGFKRDVNRATDGVFAGCRRGADRAQRWGHGARTGNVAFDDWRDKELERLAEERRKLDEMLSEFDEYARELRRAKDQEEFDRFMANRNRHTAPTTTAKPASDKPSKGKDKGAGQGTNLLDD</sequence>
<name>A0ABY2QAS4_9HYPH</name>
<keyword evidence="3" id="KW-1133">Transmembrane helix</keyword>
<protein>
    <submittedName>
        <fullName evidence="4">DUF2852 domain-containing protein</fullName>
    </submittedName>
</protein>
<keyword evidence="3" id="KW-0472">Membrane</keyword>
<reference evidence="4 5" key="1">
    <citation type="submission" date="2019-04" db="EMBL/GenBank/DDBJ databases">
        <title>Mesorhizobium composti sp. nov., isolated from compost.</title>
        <authorList>
            <person name="Lin S.-Y."/>
            <person name="Hameed A."/>
            <person name="Hsieh Y.-T."/>
            <person name="Young C.-C."/>
        </authorList>
    </citation>
    <scope>NUCLEOTIDE SEQUENCE [LARGE SCALE GENOMIC DNA]</scope>
    <source>
        <strain evidence="4 5">CC-YTH430</strain>
    </source>
</reference>
<keyword evidence="5" id="KW-1185">Reference proteome</keyword>
<feature type="transmembrane region" description="Helical" evidence="3">
    <location>
        <begin position="16"/>
        <end position="39"/>
    </location>
</feature>
<dbReference type="InterPro" id="IPR021273">
    <property type="entry name" value="DUF2852"/>
</dbReference>
<evidence type="ECO:0000256" key="3">
    <source>
        <dbReference type="SAM" id="Phobius"/>
    </source>
</evidence>
<feature type="coiled-coil region" evidence="1">
    <location>
        <begin position="86"/>
        <end position="120"/>
    </location>
</feature>
<evidence type="ECO:0000313" key="5">
    <source>
        <dbReference type="Proteomes" id="UP000306441"/>
    </source>
</evidence>
<gene>
    <name evidence="4" type="ORF">E6C48_03740</name>
</gene>
<keyword evidence="1" id="KW-0175">Coiled coil</keyword>